<reference evidence="1 2" key="1">
    <citation type="submission" date="2020-07" db="EMBL/GenBank/DDBJ databases">
        <title>Sequencing the genomes of 1000 actinobacteria strains.</title>
        <authorList>
            <person name="Klenk H.-P."/>
        </authorList>
    </citation>
    <scope>NUCLEOTIDE SEQUENCE [LARGE SCALE GENOMIC DNA]</scope>
    <source>
        <strain evidence="1 2">DSM 104006</strain>
    </source>
</reference>
<gene>
    <name evidence="1" type="ORF">HNR02_006629</name>
</gene>
<dbReference type="Proteomes" id="UP000549616">
    <property type="component" value="Unassembled WGS sequence"/>
</dbReference>
<dbReference type="EMBL" id="JACCFK010000002">
    <property type="protein sequence ID" value="NYI93254.1"/>
    <property type="molecule type" value="Genomic_DNA"/>
</dbReference>
<proteinExistence type="predicted"/>
<evidence type="ECO:0000313" key="2">
    <source>
        <dbReference type="Proteomes" id="UP000549616"/>
    </source>
</evidence>
<evidence type="ECO:0000313" key="1">
    <source>
        <dbReference type="EMBL" id="NYI93254.1"/>
    </source>
</evidence>
<organism evidence="1 2">
    <name type="scientific">Amycolatopsis endophytica</name>
    <dbReference type="NCBI Taxonomy" id="860233"/>
    <lineage>
        <taxon>Bacteria</taxon>
        <taxon>Bacillati</taxon>
        <taxon>Actinomycetota</taxon>
        <taxon>Actinomycetes</taxon>
        <taxon>Pseudonocardiales</taxon>
        <taxon>Pseudonocardiaceae</taxon>
        <taxon>Amycolatopsis</taxon>
    </lineage>
</organism>
<accession>A0A853BES2</accession>
<dbReference type="AlphaFoldDB" id="A0A853BES2"/>
<comment type="caution">
    <text evidence="1">The sequence shown here is derived from an EMBL/GenBank/DDBJ whole genome shotgun (WGS) entry which is preliminary data.</text>
</comment>
<name>A0A853BES2_9PSEU</name>
<dbReference type="RefSeq" id="WP_179777452.1">
    <property type="nucleotide sequence ID" value="NZ_JACCFK010000002.1"/>
</dbReference>
<keyword evidence="2" id="KW-1185">Reference proteome</keyword>
<sequence>MREGTCPPVARQRRRIPHEADRLIGEGGFRSLSMRDGCLWSAVPGLLRPAGPEDGLLPAVLDRRDAEAFRSPAARPGRRTSVMAGRKASTADTCDALVRRNATRPEMVRRFSVLQTGSLAPGHPAVGCCASRRRRVPAEFIARVSGRMPEPESFAPGGGVDGRCADGCVIRRGPR</sequence>
<protein>
    <submittedName>
        <fullName evidence="1">Uncharacterized protein</fullName>
    </submittedName>
</protein>